<dbReference type="EMBL" id="KZ385750">
    <property type="protein sequence ID" value="PIO55493.1"/>
    <property type="molecule type" value="Genomic_DNA"/>
</dbReference>
<sequence length="131" mass="14829">MSRIIIYEVAKTKALAEELASLRNLNALAEKDAAQKAAEAIMKESLGHILEFVDVGIPVKGSHYPPGNEPKDGERKLYLLLEARQERNLKCANEEIIRIMKDAFRLLTAQMQRAGPTGRYKVFWCGLLRYI</sequence>
<dbReference type="Proteomes" id="UP000230423">
    <property type="component" value="Unassembled WGS sequence"/>
</dbReference>
<organism evidence="2 3">
    <name type="scientific">Teladorsagia circumcincta</name>
    <name type="common">Brown stomach worm</name>
    <name type="synonym">Ostertagia circumcincta</name>
    <dbReference type="NCBI Taxonomy" id="45464"/>
    <lineage>
        <taxon>Eukaryota</taxon>
        <taxon>Metazoa</taxon>
        <taxon>Ecdysozoa</taxon>
        <taxon>Nematoda</taxon>
        <taxon>Chromadorea</taxon>
        <taxon>Rhabditida</taxon>
        <taxon>Rhabditina</taxon>
        <taxon>Rhabditomorpha</taxon>
        <taxon>Strongyloidea</taxon>
        <taxon>Trichostrongylidae</taxon>
        <taxon>Teladorsagia</taxon>
    </lineage>
</organism>
<protein>
    <submittedName>
        <fullName evidence="2">Uncharacterized protein</fullName>
    </submittedName>
</protein>
<name>A0A2G9TC15_TELCI</name>
<gene>
    <name evidence="2" type="ORF">TELCIR_23120</name>
</gene>
<keyword evidence="1" id="KW-0175">Coiled coil</keyword>
<evidence type="ECO:0000313" key="2">
    <source>
        <dbReference type="EMBL" id="PIO55493.1"/>
    </source>
</evidence>
<evidence type="ECO:0000256" key="1">
    <source>
        <dbReference type="SAM" id="Coils"/>
    </source>
</evidence>
<reference evidence="2 3" key="1">
    <citation type="submission" date="2015-09" db="EMBL/GenBank/DDBJ databases">
        <title>Draft genome of the parasitic nematode Teladorsagia circumcincta isolate WARC Sus (inbred).</title>
        <authorList>
            <person name="Mitreva M."/>
        </authorList>
    </citation>
    <scope>NUCLEOTIDE SEQUENCE [LARGE SCALE GENOMIC DNA]</scope>
    <source>
        <strain evidence="2 3">S</strain>
    </source>
</reference>
<keyword evidence="3" id="KW-1185">Reference proteome</keyword>
<proteinExistence type="predicted"/>
<evidence type="ECO:0000313" key="3">
    <source>
        <dbReference type="Proteomes" id="UP000230423"/>
    </source>
</evidence>
<feature type="coiled-coil region" evidence="1">
    <location>
        <begin position="12"/>
        <end position="39"/>
    </location>
</feature>
<accession>A0A2G9TC15</accession>
<dbReference type="AlphaFoldDB" id="A0A2G9TC15"/>
<dbReference type="OrthoDB" id="5851155at2759"/>